<evidence type="ECO:0000313" key="2">
    <source>
        <dbReference type="EMBL" id="UOE20715.1"/>
    </source>
</evidence>
<sequence length="290" mass="31224">MRLGVHLVNLAVTGGAEALAPVLAATARAAEDGGCSALTLMDHWFQMEIPGLSADDPMPEGYTSLGFLAAHTRSLELGLLVTGVTYRHPGLLAKTVATLDVLSGGRAFLGVGAAWYEREHLGLGVPFPPVAERFERLEETLLICRQMWSGDNGPFTGRHYRLAETLCSPRPLRRPRPPILVGGGGERKTLRLVARHADACNLFDLGVEGLTHKFDVLARHCAAEGRDPADITRTVLVPADPLDAPDAFLRKMESYAALGVEQVWVSSAGPDPASWVSRLGERIVPGLREL</sequence>
<keyword evidence="3" id="KW-1185">Reference proteome</keyword>
<dbReference type="SUPFAM" id="SSF51679">
    <property type="entry name" value="Bacterial luciferase-like"/>
    <property type="match status" value="1"/>
</dbReference>
<gene>
    <name evidence="2" type="ORF">NI17_005800</name>
</gene>
<organism evidence="2 3">
    <name type="scientific">Thermobifida halotolerans</name>
    <dbReference type="NCBI Taxonomy" id="483545"/>
    <lineage>
        <taxon>Bacteria</taxon>
        <taxon>Bacillati</taxon>
        <taxon>Actinomycetota</taxon>
        <taxon>Actinomycetes</taxon>
        <taxon>Streptosporangiales</taxon>
        <taxon>Nocardiopsidaceae</taxon>
        <taxon>Thermobifida</taxon>
    </lineage>
</organism>
<dbReference type="InterPro" id="IPR011251">
    <property type="entry name" value="Luciferase-like_dom"/>
</dbReference>
<dbReference type="Gene3D" id="3.20.20.30">
    <property type="entry name" value="Luciferase-like domain"/>
    <property type="match status" value="1"/>
</dbReference>
<dbReference type="InterPro" id="IPR019952">
    <property type="entry name" value="F420_OxRdatse_Rv1855c_pred"/>
</dbReference>
<dbReference type="PANTHER" id="PTHR42847:SF8">
    <property type="entry name" value="CONSERVED PROTEIN"/>
    <property type="match status" value="1"/>
</dbReference>
<dbReference type="InterPro" id="IPR036661">
    <property type="entry name" value="Luciferase-like_sf"/>
</dbReference>
<dbReference type="GO" id="GO:0008726">
    <property type="term" value="F:alkanesulfonate monooxygenase activity"/>
    <property type="evidence" value="ECO:0007669"/>
    <property type="project" value="TreeGrafter"/>
</dbReference>
<dbReference type="KEGG" id="thao:NI17_005800"/>
<dbReference type="NCBIfam" id="TIGR03560">
    <property type="entry name" value="F420_Rv1855c"/>
    <property type="match status" value="1"/>
</dbReference>
<dbReference type="PANTHER" id="PTHR42847">
    <property type="entry name" value="ALKANESULFONATE MONOOXYGENASE"/>
    <property type="match status" value="1"/>
</dbReference>
<dbReference type="EMBL" id="CP063196">
    <property type="protein sequence ID" value="UOE20715.1"/>
    <property type="molecule type" value="Genomic_DNA"/>
</dbReference>
<dbReference type="AlphaFoldDB" id="A0A399G9F3"/>
<dbReference type="RefSeq" id="WP_119267542.1">
    <property type="nucleotide sequence ID" value="NZ_CP063196.1"/>
</dbReference>
<reference evidence="2" key="1">
    <citation type="submission" date="2020-10" db="EMBL/GenBank/DDBJ databases">
        <title>De novo genome project of the cellulose decomposer Thermobifida halotolerans type strain.</title>
        <authorList>
            <person name="Nagy I."/>
            <person name="Horvath B."/>
            <person name="Kukolya J."/>
            <person name="Nagy I."/>
            <person name="Orsini M."/>
        </authorList>
    </citation>
    <scope>NUCLEOTIDE SEQUENCE</scope>
    <source>
        <strain evidence="2">DSM 44931</strain>
    </source>
</reference>
<evidence type="ECO:0000259" key="1">
    <source>
        <dbReference type="Pfam" id="PF00296"/>
    </source>
</evidence>
<protein>
    <submittedName>
        <fullName evidence="2">LLM class F420-dependent oxidoreductase</fullName>
    </submittedName>
</protein>
<dbReference type="GO" id="GO:0046306">
    <property type="term" value="P:alkanesulfonate catabolic process"/>
    <property type="evidence" value="ECO:0007669"/>
    <property type="project" value="TreeGrafter"/>
</dbReference>
<accession>A0A399G9F3</accession>
<feature type="domain" description="Luciferase-like" evidence="1">
    <location>
        <begin position="23"/>
        <end position="255"/>
    </location>
</feature>
<dbReference type="Pfam" id="PF00296">
    <property type="entry name" value="Bac_luciferase"/>
    <property type="match status" value="1"/>
</dbReference>
<proteinExistence type="predicted"/>
<evidence type="ECO:0000313" key="3">
    <source>
        <dbReference type="Proteomes" id="UP000265719"/>
    </source>
</evidence>
<name>A0A399G9F3_9ACTN</name>
<dbReference type="Proteomes" id="UP000265719">
    <property type="component" value="Chromosome"/>
</dbReference>
<dbReference type="InterPro" id="IPR050172">
    <property type="entry name" value="SsuD_RutA_monooxygenase"/>
</dbReference>